<accession>X0SEH9</accession>
<sequence length="129" mass="14568">MIEIKKHLTESIFRILKDSYPLEMDNIDLSYTPTIDLGDLALAFPFQLAKKMKRPPRDIAAEIVPKLESLDGLTKVDVAGAGYINLFIDRQKFFLSKLQNLGHTTLVPQEEKIIIEHTNINPNKAAHIG</sequence>
<evidence type="ECO:0000259" key="1">
    <source>
        <dbReference type="SMART" id="SM01016"/>
    </source>
</evidence>
<protein>
    <recommendedName>
        <fullName evidence="1">Arginyl tRNA synthetase N-terminal domain-containing protein</fullName>
    </recommendedName>
</protein>
<dbReference type="InterPro" id="IPR005148">
    <property type="entry name" value="Arg-tRNA-synth_N"/>
</dbReference>
<dbReference type="InterPro" id="IPR036695">
    <property type="entry name" value="Arg-tRNA-synth_N_sf"/>
</dbReference>
<dbReference type="GO" id="GO:0004814">
    <property type="term" value="F:arginine-tRNA ligase activity"/>
    <property type="evidence" value="ECO:0007669"/>
    <property type="project" value="InterPro"/>
</dbReference>
<dbReference type="Gene3D" id="3.30.1360.70">
    <property type="entry name" value="Arginyl tRNA synthetase N-terminal domain"/>
    <property type="match status" value="1"/>
</dbReference>
<dbReference type="GO" id="GO:0006420">
    <property type="term" value="P:arginyl-tRNA aminoacylation"/>
    <property type="evidence" value="ECO:0007669"/>
    <property type="project" value="InterPro"/>
</dbReference>
<organism evidence="2">
    <name type="scientific">marine sediment metagenome</name>
    <dbReference type="NCBI Taxonomy" id="412755"/>
    <lineage>
        <taxon>unclassified sequences</taxon>
        <taxon>metagenomes</taxon>
        <taxon>ecological metagenomes</taxon>
    </lineage>
</organism>
<evidence type="ECO:0000313" key="2">
    <source>
        <dbReference type="EMBL" id="GAF79419.1"/>
    </source>
</evidence>
<proteinExistence type="predicted"/>
<dbReference type="Pfam" id="PF03485">
    <property type="entry name" value="Arg_tRNA_synt_N"/>
    <property type="match status" value="1"/>
</dbReference>
<gene>
    <name evidence="2" type="ORF">S01H1_06206</name>
</gene>
<dbReference type="AlphaFoldDB" id="X0SEH9"/>
<name>X0SEH9_9ZZZZ</name>
<feature type="domain" description="Arginyl tRNA synthetase N-terminal" evidence="1">
    <location>
        <begin position="6"/>
        <end position="88"/>
    </location>
</feature>
<reference evidence="2" key="1">
    <citation type="journal article" date="2014" name="Front. Microbiol.">
        <title>High frequency of phylogenetically diverse reductive dehalogenase-homologous genes in deep subseafloor sedimentary metagenomes.</title>
        <authorList>
            <person name="Kawai M."/>
            <person name="Futagami T."/>
            <person name="Toyoda A."/>
            <person name="Takaki Y."/>
            <person name="Nishi S."/>
            <person name="Hori S."/>
            <person name="Arai W."/>
            <person name="Tsubouchi T."/>
            <person name="Morono Y."/>
            <person name="Uchiyama I."/>
            <person name="Ito T."/>
            <person name="Fujiyama A."/>
            <person name="Inagaki F."/>
            <person name="Takami H."/>
        </authorList>
    </citation>
    <scope>NUCLEOTIDE SEQUENCE</scope>
    <source>
        <strain evidence="2">Expedition CK06-06</strain>
    </source>
</reference>
<dbReference type="SUPFAM" id="SSF55190">
    <property type="entry name" value="Arginyl-tRNA synthetase (ArgRS), N-terminal 'additional' domain"/>
    <property type="match status" value="1"/>
</dbReference>
<dbReference type="EMBL" id="BARS01003218">
    <property type="protein sequence ID" value="GAF79419.1"/>
    <property type="molecule type" value="Genomic_DNA"/>
</dbReference>
<dbReference type="GO" id="GO:0005737">
    <property type="term" value="C:cytoplasm"/>
    <property type="evidence" value="ECO:0007669"/>
    <property type="project" value="InterPro"/>
</dbReference>
<dbReference type="GO" id="GO:0005524">
    <property type="term" value="F:ATP binding"/>
    <property type="evidence" value="ECO:0007669"/>
    <property type="project" value="InterPro"/>
</dbReference>
<feature type="non-terminal residue" evidence="2">
    <location>
        <position position="129"/>
    </location>
</feature>
<dbReference type="SMART" id="SM01016">
    <property type="entry name" value="Arg_tRNA_synt_N"/>
    <property type="match status" value="1"/>
</dbReference>
<comment type="caution">
    <text evidence="2">The sequence shown here is derived from an EMBL/GenBank/DDBJ whole genome shotgun (WGS) entry which is preliminary data.</text>
</comment>